<proteinExistence type="predicted"/>
<name>A0A7D9END5_PARCT</name>
<keyword evidence="2" id="KW-0812">Transmembrane</keyword>
<feature type="non-terminal residue" evidence="3">
    <location>
        <position position="277"/>
    </location>
</feature>
<dbReference type="InterPro" id="IPR051100">
    <property type="entry name" value="DnaJ_subfamily_B/C"/>
</dbReference>
<dbReference type="CDD" id="cd06257">
    <property type="entry name" value="DnaJ"/>
    <property type="match status" value="1"/>
</dbReference>
<dbReference type="PRINTS" id="PR00625">
    <property type="entry name" value="JDOMAIN"/>
</dbReference>
<dbReference type="Proteomes" id="UP001152795">
    <property type="component" value="Unassembled WGS sequence"/>
</dbReference>
<dbReference type="Gene3D" id="1.10.287.110">
    <property type="entry name" value="DnaJ domain"/>
    <property type="match status" value="1"/>
</dbReference>
<protein>
    <submittedName>
        <fullName evidence="3">Uncharacterized protein</fullName>
    </submittedName>
</protein>
<dbReference type="GO" id="GO:0030544">
    <property type="term" value="F:Hsp70 protein binding"/>
    <property type="evidence" value="ECO:0007669"/>
    <property type="project" value="TreeGrafter"/>
</dbReference>
<dbReference type="Pfam" id="PF00226">
    <property type="entry name" value="DnaJ"/>
    <property type="match status" value="1"/>
</dbReference>
<evidence type="ECO:0000313" key="4">
    <source>
        <dbReference type="Proteomes" id="UP001152795"/>
    </source>
</evidence>
<dbReference type="PANTHER" id="PTHR43908:SF3">
    <property type="entry name" value="AT29763P-RELATED"/>
    <property type="match status" value="1"/>
</dbReference>
<organism evidence="3 4">
    <name type="scientific">Paramuricea clavata</name>
    <name type="common">Red gorgonian</name>
    <name type="synonym">Violescent sea-whip</name>
    <dbReference type="NCBI Taxonomy" id="317549"/>
    <lineage>
        <taxon>Eukaryota</taxon>
        <taxon>Metazoa</taxon>
        <taxon>Cnidaria</taxon>
        <taxon>Anthozoa</taxon>
        <taxon>Octocorallia</taxon>
        <taxon>Malacalcyonacea</taxon>
        <taxon>Plexauridae</taxon>
        <taxon>Paramuricea</taxon>
    </lineage>
</organism>
<dbReference type="EMBL" id="CACRXK020007771">
    <property type="protein sequence ID" value="CAB4013139.1"/>
    <property type="molecule type" value="Genomic_DNA"/>
</dbReference>
<dbReference type="GO" id="GO:0071218">
    <property type="term" value="P:cellular response to misfolded protein"/>
    <property type="evidence" value="ECO:0007669"/>
    <property type="project" value="TreeGrafter"/>
</dbReference>
<evidence type="ECO:0000256" key="2">
    <source>
        <dbReference type="SAM" id="Phobius"/>
    </source>
</evidence>
<feature type="transmembrane region" description="Helical" evidence="2">
    <location>
        <begin position="246"/>
        <end position="266"/>
    </location>
</feature>
<dbReference type="SUPFAM" id="SSF46565">
    <property type="entry name" value="Chaperone J-domain"/>
    <property type="match status" value="1"/>
</dbReference>
<comment type="caution">
    <text evidence="3">The sequence shown here is derived from an EMBL/GenBank/DDBJ whole genome shotgun (WGS) entry which is preliminary data.</text>
</comment>
<dbReference type="PROSITE" id="PS00636">
    <property type="entry name" value="DNAJ_1"/>
    <property type="match status" value="1"/>
</dbReference>
<dbReference type="PANTHER" id="PTHR43908">
    <property type="entry name" value="AT29763P-RELATED"/>
    <property type="match status" value="1"/>
</dbReference>
<feature type="compositionally biased region" description="Polar residues" evidence="1">
    <location>
        <begin position="55"/>
        <end position="68"/>
    </location>
</feature>
<evidence type="ECO:0000256" key="1">
    <source>
        <dbReference type="SAM" id="MobiDB-lite"/>
    </source>
</evidence>
<accession>A0A7D9END5</accession>
<dbReference type="OrthoDB" id="442087at2759"/>
<keyword evidence="2" id="KW-1133">Transmembrane helix</keyword>
<reference evidence="3" key="1">
    <citation type="submission" date="2020-04" db="EMBL/GenBank/DDBJ databases">
        <authorList>
            <person name="Alioto T."/>
            <person name="Alioto T."/>
            <person name="Gomez Garrido J."/>
        </authorList>
    </citation>
    <scope>NUCLEOTIDE SEQUENCE</scope>
    <source>
        <strain evidence="3">A484AB</strain>
    </source>
</reference>
<gene>
    <name evidence="3" type="ORF">PACLA_8A055003</name>
</gene>
<feature type="compositionally biased region" description="Basic and acidic residues" evidence="1">
    <location>
        <begin position="69"/>
        <end position="96"/>
    </location>
</feature>
<sequence>MEGNKDEAKKCLEIARRYHAKGDKEKAKKFVNKSQKLYPLKEAEKLLQELEKKATTQTTNGNIPNGSTHKADKDKDKNKDTDKETAEEDEKTKEPDYTPEQLAEVKRINKLKDYYEILGIEKDAKDADLRKAYKKLALQFHPDKNRAPGSTEAFKAIGNSFAILSNPEKRKKYDLYGPDSPALNHNHSHYHHEFEADITPEDLFNMFFGGMAGNQVFVHRRHPRRRRHRQHDDEEQEVHENGVGSIMHLIPILIFLGLSLLTSLLVQDPPYSFSTSG</sequence>
<dbReference type="SMART" id="SM00271">
    <property type="entry name" value="DnaJ"/>
    <property type="match status" value="1"/>
</dbReference>
<feature type="region of interest" description="Disordered" evidence="1">
    <location>
        <begin position="49"/>
        <end position="101"/>
    </location>
</feature>
<dbReference type="PROSITE" id="PS50076">
    <property type="entry name" value="DNAJ_2"/>
    <property type="match status" value="1"/>
</dbReference>
<dbReference type="InterPro" id="IPR018253">
    <property type="entry name" value="DnaJ_domain_CS"/>
</dbReference>
<keyword evidence="2" id="KW-0472">Membrane</keyword>
<dbReference type="AlphaFoldDB" id="A0A7D9END5"/>
<dbReference type="InterPro" id="IPR036869">
    <property type="entry name" value="J_dom_sf"/>
</dbReference>
<dbReference type="FunFam" id="1.10.287.110:FF:000070">
    <property type="entry name" value="Endoplasmic reticulum protein, putative"/>
    <property type="match status" value="1"/>
</dbReference>
<evidence type="ECO:0000313" key="3">
    <source>
        <dbReference type="EMBL" id="CAB4013139.1"/>
    </source>
</evidence>
<keyword evidence="4" id="KW-1185">Reference proteome</keyword>
<dbReference type="InterPro" id="IPR001623">
    <property type="entry name" value="DnaJ_domain"/>
</dbReference>
<dbReference type="GO" id="GO:0005789">
    <property type="term" value="C:endoplasmic reticulum membrane"/>
    <property type="evidence" value="ECO:0007669"/>
    <property type="project" value="TreeGrafter"/>
</dbReference>